<reference evidence="3" key="1">
    <citation type="journal article" date="2019" name="Int. J. Syst. Evol. Microbiol.">
        <title>The Global Catalogue of Microorganisms (GCM) 10K type strain sequencing project: providing services to taxonomists for standard genome sequencing and annotation.</title>
        <authorList>
            <consortium name="The Broad Institute Genomics Platform"/>
            <consortium name="The Broad Institute Genome Sequencing Center for Infectious Disease"/>
            <person name="Wu L."/>
            <person name="Ma J."/>
        </authorList>
    </citation>
    <scope>NUCLEOTIDE SEQUENCE [LARGE SCALE GENOMIC DNA]</scope>
    <source>
        <strain evidence="3">CGMCC 4.7139</strain>
    </source>
</reference>
<feature type="compositionally biased region" description="Polar residues" evidence="1">
    <location>
        <begin position="399"/>
        <end position="408"/>
    </location>
</feature>
<feature type="region of interest" description="Disordered" evidence="1">
    <location>
        <begin position="362"/>
        <end position="408"/>
    </location>
</feature>
<feature type="compositionally biased region" description="Low complexity" evidence="1">
    <location>
        <begin position="386"/>
        <end position="398"/>
    </location>
</feature>
<evidence type="ECO:0000313" key="2">
    <source>
        <dbReference type="EMBL" id="MFC4611528.1"/>
    </source>
</evidence>
<protein>
    <submittedName>
        <fullName evidence="2">Uncharacterized protein</fullName>
    </submittedName>
</protein>
<proteinExistence type="predicted"/>
<evidence type="ECO:0000313" key="3">
    <source>
        <dbReference type="Proteomes" id="UP001595993"/>
    </source>
</evidence>
<dbReference type="EMBL" id="JBHSFE010000026">
    <property type="protein sequence ID" value="MFC4611528.1"/>
    <property type="molecule type" value="Genomic_DNA"/>
</dbReference>
<accession>A0ABV9GEE0</accession>
<dbReference type="RefSeq" id="WP_381200768.1">
    <property type="nucleotide sequence ID" value="NZ_JBHSFE010000026.1"/>
</dbReference>
<evidence type="ECO:0000256" key="1">
    <source>
        <dbReference type="SAM" id="MobiDB-lite"/>
    </source>
</evidence>
<keyword evidence="3" id="KW-1185">Reference proteome</keyword>
<name>A0ABV9GEE0_9ACTN</name>
<organism evidence="2 3">
    <name type="scientific">Streptomyces maoxianensis</name>
    <dbReference type="NCBI Taxonomy" id="1459942"/>
    <lineage>
        <taxon>Bacteria</taxon>
        <taxon>Bacillati</taxon>
        <taxon>Actinomycetota</taxon>
        <taxon>Actinomycetes</taxon>
        <taxon>Kitasatosporales</taxon>
        <taxon>Streptomycetaceae</taxon>
        <taxon>Streptomyces</taxon>
    </lineage>
</organism>
<gene>
    <name evidence="2" type="ORF">ACFO9E_27620</name>
</gene>
<dbReference type="Proteomes" id="UP001595993">
    <property type="component" value="Unassembled WGS sequence"/>
</dbReference>
<sequence length="408" mass="44329">MRSDAGERADVMIDLVPIRERRLARRWLLAQSKRRGHSAYGERLTGRLGGGGVSVSAAWSGGNTGSSCNRQERLPRMTDLRDGVGKFDPAAGAVFAVQLLLRTEAGHPQAALARMNQLLAAFSATSGENYLKPRRPGTRWTIAPSNGARFLDPHGEGSARAKPYLAHPQVASRVWEINLAKAESDQLVVSWNPLSMEGRRLSDVQDVVRSVAEGIADARDWGDSAPRARTILARSAQALALLNLQAVQAGRPECTLFQLRSWLKDEDWREGLLPSLPQRVRDYWTKTFPSLAKDAVPTVTYVMDRLDTSQSLQAFFGSPRSAYDIRTAMDTAAWRSSARPAPRATRWSAACSFTTCTVPASPVRTPRARSGARSGPGVTSSPHWTPPARASSPRSPSSCGNTRCASSG</sequence>
<comment type="caution">
    <text evidence="2">The sequence shown here is derived from an EMBL/GenBank/DDBJ whole genome shotgun (WGS) entry which is preliminary data.</text>
</comment>